<organism evidence="1 2">
    <name type="scientific">Halteria grandinella</name>
    <dbReference type="NCBI Taxonomy" id="5974"/>
    <lineage>
        <taxon>Eukaryota</taxon>
        <taxon>Sar</taxon>
        <taxon>Alveolata</taxon>
        <taxon>Ciliophora</taxon>
        <taxon>Intramacronucleata</taxon>
        <taxon>Spirotrichea</taxon>
        <taxon>Stichotrichia</taxon>
        <taxon>Sporadotrichida</taxon>
        <taxon>Halteriidae</taxon>
        <taxon>Halteria</taxon>
    </lineage>
</organism>
<gene>
    <name evidence="1" type="ORF">FGO68_gene10085</name>
</gene>
<name>A0A8J8NBG6_HALGN</name>
<dbReference type="AlphaFoldDB" id="A0A8J8NBG6"/>
<evidence type="ECO:0000313" key="1">
    <source>
        <dbReference type="EMBL" id="TNV71888.1"/>
    </source>
</evidence>
<evidence type="ECO:0000313" key="2">
    <source>
        <dbReference type="Proteomes" id="UP000785679"/>
    </source>
</evidence>
<comment type="caution">
    <text evidence="1">The sequence shown here is derived from an EMBL/GenBank/DDBJ whole genome shotgun (WGS) entry which is preliminary data.</text>
</comment>
<dbReference type="EMBL" id="RRYP01026065">
    <property type="protein sequence ID" value="TNV71888.1"/>
    <property type="molecule type" value="Genomic_DNA"/>
</dbReference>
<reference evidence="1" key="1">
    <citation type="submission" date="2019-06" db="EMBL/GenBank/DDBJ databases">
        <authorList>
            <person name="Zheng W."/>
        </authorList>
    </citation>
    <scope>NUCLEOTIDE SEQUENCE</scope>
    <source>
        <strain evidence="1">QDHG01</strain>
    </source>
</reference>
<sequence>MTKFSSVKLGLSLVMQMQSTFYDAGTMIGFSHIYQQYLLYDSTIQMELLQILCHLSISLDLYSLKEICRFQQQSLSELQTEYIQTLFVIYH</sequence>
<keyword evidence="2" id="KW-1185">Reference proteome</keyword>
<proteinExistence type="predicted"/>
<dbReference type="Proteomes" id="UP000785679">
    <property type="component" value="Unassembled WGS sequence"/>
</dbReference>
<accession>A0A8J8NBG6</accession>
<protein>
    <submittedName>
        <fullName evidence="1">Uncharacterized protein</fullName>
    </submittedName>
</protein>